<evidence type="ECO:0000313" key="2">
    <source>
        <dbReference type="Proteomes" id="UP001239111"/>
    </source>
</evidence>
<proteinExistence type="predicted"/>
<comment type="caution">
    <text evidence="1">The sequence shown here is derived from an EMBL/GenBank/DDBJ whole genome shotgun (WGS) entry which is preliminary data.</text>
</comment>
<protein>
    <submittedName>
        <fullName evidence="1">Uncharacterized protein</fullName>
    </submittedName>
</protein>
<keyword evidence="2" id="KW-1185">Reference proteome</keyword>
<evidence type="ECO:0000313" key="1">
    <source>
        <dbReference type="EMBL" id="KAJ8688189.1"/>
    </source>
</evidence>
<name>A0ACC2PZY0_9HYME</name>
<gene>
    <name evidence="1" type="ORF">QAD02_023984</name>
</gene>
<dbReference type="Proteomes" id="UP001239111">
    <property type="component" value="Chromosome 1"/>
</dbReference>
<dbReference type="EMBL" id="CM056741">
    <property type="protein sequence ID" value="KAJ8688189.1"/>
    <property type="molecule type" value="Genomic_DNA"/>
</dbReference>
<accession>A0ACC2PZY0</accession>
<sequence length="714" mass="81359">MENLDDDAGTGRMTPRLEDIENQLLNDKLHKAVHEAARYSNLNLNNEIRNELWNIQSSLKSGADPNSKDLNEKTCLHHIVRMYREAALNEIVYDLIIEKLLLAGASPYIMDDEKSSPLICAIISNNSISRTENLAIVNRLIVERANVDEPDWRGCTSLHHAAHLGRDDLVKILLTAGASPHSFDSLIGNTPLLEVISAEDVTQSQRLDIMEQLIAAGADINAANRLKDRGVHLACQREDKEVLEWLLAHGAGLHDANENGYTAMLIAAKIQNMELLRWLVDKGSDINHVNGYGVNDDDTKPMTALHIAVMNDNMEMLRYLLEHGANTNQTIELGESLLYFTLTTKPRNLFTILELLLSHGADMYMSGAEIYETPFELLMYANRLDEMQLFLEHGLDLARCVPRDMYDFSPLHVAIECSRGDEMLSLLFEYNAENLLNLEHMDQHGYTPLHTAVLTKSPDCVKFLLDSGSDVNHVARNGYNVLKLATLGFDTSDLREDATDKNIQLLVEAGAKLGNILEELMPDNSMDQILDGIDEELMDFEIDTLSQYARYHYKRAKSIIKYRVLYESRFSTVAEPIEQKIVNGSLKLQRFWKLCTTEIISLKESLYHNLISFHSVIIADDDFIKRVRDNVAYVKFEEQDLEAHFPIYADVFRCRIEDLKYWHEIWEKAVEKLNRCLSSLISAPDNFYPNVYYFIVVNILNHLYDDDLHSLAEV</sequence>
<organism evidence="1 2">
    <name type="scientific">Eretmocerus hayati</name>
    <dbReference type="NCBI Taxonomy" id="131215"/>
    <lineage>
        <taxon>Eukaryota</taxon>
        <taxon>Metazoa</taxon>
        <taxon>Ecdysozoa</taxon>
        <taxon>Arthropoda</taxon>
        <taxon>Hexapoda</taxon>
        <taxon>Insecta</taxon>
        <taxon>Pterygota</taxon>
        <taxon>Neoptera</taxon>
        <taxon>Endopterygota</taxon>
        <taxon>Hymenoptera</taxon>
        <taxon>Apocrita</taxon>
        <taxon>Proctotrupomorpha</taxon>
        <taxon>Chalcidoidea</taxon>
        <taxon>Aphelinidae</taxon>
        <taxon>Aphelininae</taxon>
        <taxon>Eretmocerus</taxon>
    </lineage>
</organism>
<reference evidence="1" key="1">
    <citation type="submission" date="2023-04" db="EMBL/GenBank/DDBJ databases">
        <title>A chromosome-level genome assembly of the parasitoid wasp Eretmocerus hayati.</title>
        <authorList>
            <person name="Zhong Y."/>
            <person name="Liu S."/>
            <person name="Liu Y."/>
        </authorList>
    </citation>
    <scope>NUCLEOTIDE SEQUENCE</scope>
    <source>
        <strain evidence="1">ZJU_SS_LIU_2023</strain>
    </source>
</reference>